<dbReference type="GO" id="GO:0006284">
    <property type="term" value="P:base-excision repair"/>
    <property type="evidence" value="ECO:0007669"/>
    <property type="project" value="InterPro"/>
</dbReference>
<feature type="transmembrane region" description="Helical" evidence="10">
    <location>
        <begin position="153"/>
        <end position="172"/>
    </location>
</feature>
<dbReference type="EC" id="3.2.2.20" evidence="8"/>
<keyword evidence="2" id="KW-0227">DNA damage</keyword>
<evidence type="ECO:0000256" key="7">
    <source>
        <dbReference type="ARBA" id="ARBA00057608"/>
    </source>
</evidence>
<reference evidence="11 12" key="1">
    <citation type="submission" date="2019-04" db="EMBL/GenBank/DDBJ databases">
        <title>Genome sequence of Bacillus hwajinpoensis strain Y2.</title>
        <authorList>
            <person name="Fair J.L."/>
            <person name="Maclea K.S."/>
        </authorList>
    </citation>
    <scope>NUCLEOTIDE SEQUENCE [LARGE SCALE GENOMIC DNA]</scope>
    <source>
        <strain evidence="11 12">Y2</strain>
    </source>
</reference>
<sequence length="194" mass="22545">MKRCAWVNDEEIFKNYHDNEWGIPVYDDQKLFEMLILEGAQAGLSWITILKRRENYREAFDEFNVEQVASYDEDKIQKLLSNEGIIRNKLKVRGTVKNAKAFIAIRKEFGSFSTYIWAFTEGKPIVNHWESSDEVPAETDLSKKISKDMKKRNFTFVGPVIIYSFMQAVGMVNDHTTDCFRHPEIQGDSTSDVD</sequence>
<evidence type="ECO:0000256" key="6">
    <source>
        <dbReference type="ARBA" id="ARBA00052558"/>
    </source>
</evidence>
<dbReference type="SUPFAM" id="SSF48150">
    <property type="entry name" value="DNA-glycosylase"/>
    <property type="match status" value="1"/>
</dbReference>
<comment type="function">
    <text evidence="7">Hydrolysis of the deoxyribose N-glycosidic bond to excise 3-methyladenine from the damaged DNA polymer formed by alkylation lesions.</text>
</comment>
<keyword evidence="4 9" id="KW-0862">Zinc</keyword>
<keyword evidence="10" id="KW-0472">Membrane</keyword>
<feature type="binding site" evidence="9">
    <location>
        <position position="179"/>
    </location>
    <ligand>
        <name>Zn(2+)</name>
        <dbReference type="ChEBI" id="CHEBI:29105"/>
    </ligand>
</feature>
<dbReference type="Pfam" id="PF03352">
    <property type="entry name" value="Adenine_glyco"/>
    <property type="match status" value="1"/>
</dbReference>
<organism evidence="11 12">
    <name type="scientific">Guptibacillus hwajinpoensis</name>
    <dbReference type="NCBI Taxonomy" id="208199"/>
    <lineage>
        <taxon>Bacteria</taxon>
        <taxon>Bacillati</taxon>
        <taxon>Bacillota</taxon>
        <taxon>Bacilli</taxon>
        <taxon>Bacillales</taxon>
        <taxon>Guptibacillaceae</taxon>
        <taxon>Guptibacillus</taxon>
    </lineage>
</organism>
<protein>
    <recommendedName>
        <fullName evidence="8">DNA-3-methyladenine glycosylase I</fullName>
        <ecNumber evidence="8">3.2.2.20</ecNumber>
    </recommendedName>
</protein>
<dbReference type="GO" id="GO:0046872">
    <property type="term" value="F:metal ion binding"/>
    <property type="evidence" value="ECO:0007669"/>
    <property type="project" value="UniProtKB-KW"/>
</dbReference>
<dbReference type="Proteomes" id="UP000310541">
    <property type="component" value="Unassembled WGS sequence"/>
</dbReference>
<evidence type="ECO:0000313" key="11">
    <source>
        <dbReference type="EMBL" id="TKD72542.1"/>
    </source>
</evidence>
<dbReference type="Gene3D" id="1.10.340.30">
    <property type="entry name" value="Hypothetical protein, domain 2"/>
    <property type="match status" value="1"/>
</dbReference>
<evidence type="ECO:0000256" key="1">
    <source>
        <dbReference type="ARBA" id="ARBA00022723"/>
    </source>
</evidence>
<comment type="catalytic activity">
    <reaction evidence="6">
        <text>Hydrolysis of alkylated DNA, releasing 3-methyladenine.</text>
        <dbReference type="EC" id="3.2.2.20"/>
    </reaction>
</comment>
<dbReference type="GO" id="GO:0008725">
    <property type="term" value="F:DNA-3-methyladenine glycosylase activity"/>
    <property type="evidence" value="ECO:0007669"/>
    <property type="project" value="UniProtKB-EC"/>
</dbReference>
<evidence type="ECO:0000313" key="12">
    <source>
        <dbReference type="Proteomes" id="UP000310541"/>
    </source>
</evidence>
<evidence type="ECO:0000256" key="10">
    <source>
        <dbReference type="SAM" id="Phobius"/>
    </source>
</evidence>
<evidence type="ECO:0000256" key="9">
    <source>
        <dbReference type="PIRSR" id="PIRSR604597-1"/>
    </source>
</evidence>
<feature type="binding site" evidence="9">
    <location>
        <position position="17"/>
    </location>
    <ligand>
        <name>Zn(2+)</name>
        <dbReference type="ChEBI" id="CHEBI:29105"/>
    </ligand>
</feature>
<evidence type="ECO:0000256" key="5">
    <source>
        <dbReference type="ARBA" id="ARBA00023204"/>
    </source>
</evidence>
<dbReference type="OrthoDB" id="9807664at2"/>
<dbReference type="EMBL" id="SWFM01000001">
    <property type="protein sequence ID" value="TKD72542.1"/>
    <property type="molecule type" value="Genomic_DNA"/>
</dbReference>
<dbReference type="InterPro" id="IPR004597">
    <property type="entry name" value="Tag"/>
</dbReference>
<dbReference type="AlphaFoldDB" id="A0A4U1MPD6"/>
<dbReference type="RefSeq" id="WP_136946392.1">
    <property type="nucleotide sequence ID" value="NZ_SWFM01000001.1"/>
</dbReference>
<accession>A0A4U1MPD6</accession>
<gene>
    <name evidence="11" type="ORF">FBF83_07135</name>
</gene>
<evidence type="ECO:0000256" key="4">
    <source>
        <dbReference type="ARBA" id="ARBA00022833"/>
    </source>
</evidence>
<name>A0A4U1MPD6_9BACL</name>
<feature type="binding site" evidence="9">
    <location>
        <position position="175"/>
    </location>
    <ligand>
        <name>Zn(2+)</name>
        <dbReference type="ChEBI" id="CHEBI:29105"/>
    </ligand>
</feature>
<keyword evidence="1 9" id="KW-0479">Metal-binding</keyword>
<keyword evidence="3" id="KW-0378">Hydrolase</keyword>
<dbReference type="InterPro" id="IPR005019">
    <property type="entry name" value="Adenine_glyco"/>
</dbReference>
<evidence type="ECO:0000256" key="8">
    <source>
        <dbReference type="ARBA" id="ARBA00066766"/>
    </source>
</evidence>
<keyword evidence="5" id="KW-0234">DNA repair</keyword>
<dbReference type="NCBIfam" id="TIGR00624">
    <property type="entry name" value="tag"/>
    <property type="match status" value="1"/>
</dbReference>
<keyword evidence="10" id="KW-1133">Transmembrane helix</keyword>
<dbReference type="InterPro" id="IPR011257">
    <property type="entry name" value="DNA_glycosylase"/>
</dbReference>
<dbReference type="PANTHER" id="PTHR31116:SF29">
    <property type="entry name" value="DNA GLYCOSYLASE SUPERFAMILY PROTEIN"/>
    <property type="match status" value="1"/>
</dbReference>
<keyword evidence="10" id="KW-0812">Transmembrane</keyword>
<dbReference type="PANTHER" id="PTHR31116">
    <property type="entry name" value="OS04G0501200 PROTEIN"/>
    <property type="match status" value="1"/>
</dbReference>
<comment type="caution">
    <text evidence="11">The sequence shown here is derived from an EMBL/GenBank/DDBJ whole genome shotgun (WGS) entry which is preliminary data.</text>
</comment>
<feature type="binding site" evidence="9">
    <location>
        <position position="4"/>
    </location>
    <ligand>
        <name>Zn(2+)</name>
        <dbReference type="ChEBI" id="CHEBI:29105"/>
    </ligand>
</feature>
<dbReference type="FunFam" id="1.10.340.30:FF:000009">
    <property type="entry name" value="DNA-3-methyladenine glycosylase I"/>
    <property type="match status" value="1"/>
</dbReference>
<evidence type="ECO:0000256" key="2">
    <source>
        <dbReference type="ARBA" id="ARBA00022763"/>
    </source>
</evidence>
<evidence type="ECO:0000256" key="3">
    <source>
        <dbReference type="ARBA" id="ARBA00022801"/>
    </source>
</evidence>
<proteinExistence type="predicted"/>